<evidence type="ECO:0000256" key="1">
    <source>
        <dbReference type="ARBA" id="ARBA00022679"/>
    </source>
</evidence>
<comment type="caution">
    <text evidence="6">The sequence shown here is derived from an EMBL/GenBank/DDBJ whole genome shotgun (WGS) entry which is preliminary data.</text>
</comment>
<comment type="catalytic activity">
    <reaction evidence="2">
        <text>nicotinate beta-D-ribonucleotide + CO2 + diphosphate = quinolinate + 5-phospho-alpha-D-ribose 1-diphosphate + 2 H(+)</text>
        <dbReference type="Rhea" id="RHEA:12733"/>
        <dbReference type="ChEBI" id="CHEBI:15378"/>
        <dbReference type="ChEBI" id="CHEBI:16526"/>
        <dbReference type="ChEBI" id="CHEBI:29959"/>
        <dbReference type="ChEBI" id="CHEBI:33019"/>
        <dbReference type="ChEBI" id="CHEBI:57502"/>
        <dbReference type="ChEBI" id="CHEBI:58017"/>
        <dbReference type="EC" id="2.4.2.19"/>
    </reaction>
</comment>
<dbReference type="InterPro" id="IPR037128">
    <property type="entry name" value="Quinolinate_PRibosylTase_N_sf"/>
</dbReference>
<dbReference type="InterPro" id="IPR036068">
    <property type="entry name" value="Nicotinate_pribotase-like_C"/>
</dbReference>
<dbReference type="InterPro" id="IPR022412">
    <property type="entry name" value="Quinolinate_PRibosylTrfase_N"/>
</dbReference>
<dbReference type="eggNOG" id="COG1488">
    <property type="taxonomic scope" value="Bacteria"/>
</dbReference>
<dbReference type="EMBL" id="AENY02000004">
    <property type="protein sequence ID" value="EKP93881.1"/>
    <property type="molecule type" value="Genomic_DNA"/>
</dbReference>
<feature type="domain" description="Quinolinate phosphoribosyl transferase N-terminal" evidence="5">
    <location>
        <begin position="101"/>
        <end position="189"/>
    </location>
</feature>
<reference evidence="6" key="2">
    <citation type="submission" date="2012-10" db="EMBL/GenBank/DDBJ databases">
        <title>Improved high-quality draft of Thermaerobacter subterraneus C21, DSM 13965.</title>
        <authorList>
            <consortium name="DOE Joint Genome Institute"/>
            <person name="Eisen J."/>
            <person name="Huntemann M."/>
            <person name="Wei C.-L."/>
            <person name="Han J."/>
            <person name="Detter J.C."/>
            <person name="Han C."/>
            <person name="Tapia R."/>
            <person name="Chen A."/>
            <person name="Kyrpides N."/>
            <person name="Mavromatis K."/>
            <person name="Markowitz V."/>
            <person name="Szeto E."/>
            <person name="Ivanova N."/>
            <person name="Mikhailova N."/>
            <person name="Ovchinnikova G."/>
            <person name="Pagani I."/>
            <person name="Pati A."/>
            <person name="Goodwin L."/>
            <person name="Nordberg H.P."/>
            <person name="Cantor M.N."/>
            <person name="Hua S.X."/>
            <person name="Woyke T."/>
            <person name="Eisen J."/>
            <person name="Klenk H.-P."/>
        </authorList>
    </citation>
    <scope>NUCLEOTIDE SEQUENCE [LARGE SCALE GENOMIC DNA]</scope>
    <source>
        <strain evidence="6">DSM 13965</strain>
    </source>
</reference>
<dbReference type="AlphaFoldDB" id="K6QBU5"/>
<dbReference type="SUPFAM" id="SSF54675">
    <property type="entry name" value="Nicotinate/Quinolinate PRTase N-terminal domain-like"/>
    <property type="match status" value="1"/>
</dbReference>
<dbReference type="InterPro" id="IPR053190">
    <property type="entry name" value="NAPRTase-like"/>
</dbReference>
<evidence type="ECO:0000313" key="6">
    <source>
        <dbReference type="EMBL" id="EKP93881.1"/>
    </source>
</evidence>
<proteinExistence type="predicted"/>
<evidence type="ECO:0000256" key="2">
    <source>
        <dbReference type="ARBA" id="ARBA00047445"/>
    </source>
</evidence>
<feature type="domain" description="Quinolinate phosphoribosyl transferase C-terminal" evidence="4">
    <location>
        <begin position="193"/>
        <end position="381"/>
    </location>
</feature>
<keyword evidence="6" id="KW-0328">Glycosyltransferase</keyword>
<dbReference type="Proteomes" id="UP000005710">
    <property type="component" value="Unassembled WGS sequence"/>
</dbReference>
<keyword evidence="7" id="KW-1185">Reference proteome</keyword>
<feature type="region of interest" description="Disordered" evidence="3">
    <location>
        <begin position="1"/>
        <end position="63"/>
    </location>
</feature>
<dbReference type="STRING" id="867903.ThesuDRAFT_00125"/>
<name>K6QBU5_9FIRM</name>
<dbReference type="PANTHER" id="PTHR43202:SF1">
    <property type="entry name" value="NICOTINATE PHOSPHORIBOSYLTRANSFERASE"/>
    <property type="match status" value="1"/>
</dbReference>
<evidence type="ECO:0000259" key="5">
    <source>
        <dbReference type="Pfam" id="PF02749"/>
    </source>
</evidence>
<dbReference type="InterPro" id="IPR002638">
    <property type="entry name" value="Quinolinate_PRibosylTrfase_C"/>
</dbReference>
<evidence type="ECO:0000313" key="7">
    <source>
        <dbReference type="Proteomes" id="UP000005710"/>
    </source>
</evidence>
<dbReference type="GO" id="GO:0004514">
    <property type="term" value="F:nicotinate-nucleotide diphosphorylase (carboxylating) activity"/>
    <property type="evidence" value="ECO:0007669"/>
    <property type="project" value="UniProtKB-EC"/>
</dbReference>
<dbReference type="Pfam" id="PF01729">
    <property type="entry name" value="QRPTase_C"/>
    <property type="match status" value="1"/>
</dbReference>
<dbReference type="Pfam" id="PF02749">
    <property type="entry name" value="QRPTase_N"/>
    <property type="match status" value="1"/>
</dbReference>
<dbReference type="Gene3D" id="3.90.1170.20">
    <property type="entry name" value="Quinolinate phosphoribosyl transferase, N-terminal domain"/>
    <property type="match status" value="1"/>
</dbReference>
<dbReference type="Gene3D" id="3.20.20.70">
    <property type="entry name" value="Aldolase class I"/>
    <property type="match status" value="1"/>
</dbReference>
<organism evidence="6 7">
    <name type="scientific">Thermaerobacter subterraneus DSM 13965</name>
    <dbReference type="NCBI Taxonomy" id="867903"/>
    <lineage>
        <taxon>Bacteria</taxon>
        <taxon>Bacillati</taxon>
        <taxon>Bacillota</taxon>
        <taxon>Clostridia</taxon>
        <taxon>Eubacteriales</taxon>
        <taxon>Clostridiales Family XVII. Incertae Sedis</taxon>
        <taxon>Thermaerobacter</taxon>
    </lineage>
</organism>
<evidence type="ECO:0000256" key="3">
    <source>
        <dbReference type="SAM" id="MobiDB-lite"/>
    </source>
</evidence>
<feature type="compositionally biased region" description="Low complexity" evidence="3">
    <location>
        <begin position="42"/>
        <end position="63"/>
    </location>
</feature>
<dbReference type="GO" id="GO:0009435">
    <property type="term" value="P:NAD+ biosynthetic process"/>
    <property type="evidence" value="ECO:0007669"/>
    <property type="project" value="InterPro"/>
</dbReference>
<reference evidence="6" key="1">
    <citation type="submission" date="2010-10" db="EMBL/GenBank/DDBJ databases">
        <authorList>
            <consortium name="US DOE Joint Genome Institute (JGI-PGF)"/>
            <person name="Lucas S."/>
            <person name="Copeland A."/>
            <person name="Lapidus A."/>
            <person name="Bruce D."/>
            <person name="Goodwin L."/>
            <person name="Pitluck S."/>
            <person name="Kyrpides N."/>
            <person name="Mavromatis K."/>
            <person name="Detter J.C."/>
            <person name="Han C."/>
            <person name="Land M."/>
            <person name="Hauser L."/>
            <person name="Markowitz V."/>
            <person name="Cheng J.-F."/>
            <person name="Hugenholtz P."/>
            <person name="Woyke T."/>
            <person name="Wu D."/>
            <person name="Pukall R."/>
            <person name="Wahrenburg C."/>
            <person name="Brambilla E."/>
            <person name="Klenk H.-P."/>
            <person name="Eisen J.A."/>
        </authorList>
    </citation>
    <scope>NUCLEOTIDE SEQUENCE [LARGE SCALE GENOMIC DNA]</scope>
    <source>
        <strain evidence="6">DSM 13965</strain>
    </source>
</reference>
<dbReference type="NCBIfam" id="NF006415">
    <property type="entry name" value="PRK08662.1"/>
    <property type="match status" value="1"/>
</dbReference>
<evidence type="ECO:0000259" key="4">
    <source>
        <dbReference type="Pfam" id="PF01729"/>
    </source>
</evidence>
<sequence length="409" mass="42082">MRDSERLPGRPEGALPGQDGHHGGGLGAGAPWPAAGDGGRPGAAPGPAAGRPAAGGDPATPGAAPGAFLVDSFRALQAVRPAPDRLHSATHEEIRSGATTDVYFVKTYEVLRHLGALDTPVTADIFANRPGILCGVEEALQLLQGLPVAVWAVDEGRPVEAGQVVMRIQGPYGAFGLYETALLGMLASATGWATAARRIKDVAGDAPVICFGARHVHPAVAPVMERAALVGGMDGASCILGARLAGRDPAGTLPHAVMLIAGDTLVVAQAADRVFPPEERRVVLVDTFQDEAVEAVRVAAALGRRLAAVRLDTPSERGGVTPGLVREVKARLAQAGFGHVQVIVSGGITPDRIPPLREAGADAFGVGSYVSAAPPVDMTMDIKEVAGRPVAKRGRIPGAAPDPRLRRRL</sequence>
<dbReference type="PANTHER" id="PTHR43202">
    <property type="entry name" value="NICOTINATE-NUCLEOTIDE PYROPHOSPHORYLASE"/>
    <property type="match status" value="1"/>
</dbReference>
<accession>K6QBU5</accession>
<keyword evidence="1" id="KW-0808">Transferase</keyword>
<dbReference type="InterPro" id="IPR013785">
    <property type="entry name" value="Aldolase_TIM"/>
</dbReference>
<dbReference type="SUPFAM" id="SSF51690">
    <property type="entry name" value="Nicotinate/Quinolinate PRTase C-terminal domain-like"/>
    <property type="match status" value="1"/>
</dbReference>
<gene>
    <name evidence="6" type="ORF">ThesuDRAFT_00125</name>
</gene>
<dbReference type="HOGENOM" id="CLU_043773_0_0_9"/>
<protein>
    <submittedName>
        <fullName evidence="6">Nicotinic acid phosphoribosyltransferase</fullName>
    </submittedName>
</protein>
<dbReference type="RefSeq" id="WP_006904827.1">
    <property type="nucleotide sequence ID" value="NZ_JH976536.1"/>
</dbReference>